<evidence type="ECO:0000313" key="3">
    <source>
        <dbReference type="EMBL" id="CAB5219585.1"/>
    </source>
</evidence>
<proteinExistence type="predicted"/>
<name>A0A6J7WS25_9CAUD</name>
<organism evidence="3">
    <name type="scientific">uncultured Caudovirales phage</name>
    <dbReference type="NCBI Taxonomy" id="2100421"/>
    <lineage>
        <taxon>Viruses</taxon>
        <taxon>Duplodnaviria</taxon>
        <taxon>Heunggongvirae</taxon>
        <taxon>Uroviricota</taxon>
        <taxon>Caudoviricetes</taxon>
        <taxon>Peduoviridae</taxon>
        <taxon>Maltschvirus</taxon>
        <taxon>Maltschvirus maltsch</taxon>
    </lineage>
</organism>
<dbReference type="EMBL" id="LR798275">
    <property type="protein sequence ID" value="CAB5219585.1"/>
    <property type="molecule type" value="Genomic_DNA"/>
</dbReference>
<dbReference type="EMBL" id="LR796231">
    <property type="protein sequence ID" value="CAB4128853.1"/>
    <property type="molecule type" value="Genomic_DNA"/>
</dbReference>
<sequence>MENETTPDPAVETFATAFIVMKSHDGNWRVTSDLGTPFAISESPSRGDVRIGCQEIARIIDQQDLAGLVLEVIEQNSMTDSQRISASMRDAVSRRNSTE</sequence>
<evidence type="ECO:0000256" key="1">
    <source>
        <dbReference type="SAM" id="MobiDB-lite"/>
    </source>
</evidence>
<reference evidence="3" key="1">
    <citation type="submission" date="2020-05" db="EMBL/GenBank/DDBJ databases">
        <authorList>
            <person name="Chiriac C."/>
            <person name="Salcher M."/>
            <person name="Ghai R."/>
            <person name="Kavagutti S V."/>
        </authorList>
    </citation>
    <scope>NUCLEOTIDE SEQUENCE</scope>
</reference>
<evidence type="ECO:0000313" key="2">
    <source>
        <dbReference type="EMBL" id="CAB4128853.1"/>
    </source>
</evidence>
<gene>
    <name evidence="2" type="ORF">UFOVP113_104</name>
    <name evidence="3" type="ORF">UFOVP225_91</name>
</gene>
<protein>
    <submittedName>
        <fullName evidence="3">Uncharacterized protein</fullName>
    </submittedName>
</protein>
<feature type="region of interest" description="Disordered" evidence="1">
    <location>
        <begin position="79"/>
        <end position="99"/>
    </location>
</feature>
<accession>A0A6J7WS25</accession>